<dbReference type="RefSeq" id="WP_209856911.1">
    <property type="nucleotide sequence ID" value="NZ_JAGGJV010000013.1"/>
</dbReference>
<organism evidence="2 3">
    <name type="scientific">Rhizobium herbae</name>
    <dbReference type="NCBI Taxonomy" id="508661"/>
    <lineage>
        <taxon>Bacteria</taxon>
        <taxon>Pseudomonadati</taxon>
        <taxon>Pseudomonadota</taxon>
        <taxon>Alphaproteobacteria</taxon>
        <taxon>Hyphomicrobiales</taxon>
        <taxon>Rhizobiaceae</taxon>
        <taxon>Rhizobium/Agrobacterium group</taxon>
        <taxon>Rhizobium</taxon>
    </lineage>
</organism>
<dbReference type="Pfam" id="PF00534">
    <property type="entry name" value="Glycos_transf_1"/>
    <property type="match status" value="1"/>
</dbReference>
<dbReference type="Proteomes" id="UP000823786">
    <property type="component" value="Unassembled WGS sequence"/>
</dbReference>
<proteinExistence type="predicted"/>
<dbReference type="InterPro" id="IPR001296">
    <property type="entry name" value="Glyco_trans_1"/>
</dbReference>
<accession>A0ABS4EVN1</accession>
<evidence type="ECO:0000259" key="1">
    <source>
        <dbReference type="Pfam" id="PF00534"/>
    </source>
</evidence>
<dbReference type="PANTHER" id="PTHR12526">
    <property type="entry name" value="GLYCOSYLTRANSFERASE"/>
    <property type="match status" value="1"/>
</dbReference>
<name>A0ABS4EVN1_9HYPH</name>
<dbReference type="EMBL" id="JAGGJV010000013">
    <property type="protein sequence ID" value="MBP1862021.1"/>
    <property type="molecule type" value="Genomic_DNA"/>
</dbReference>
<protein>
    <submittedName>
        <fullName evidence="2">Glycosyltransferase involved in cell wall biosynthesis</fullName>
    </submittedName>
</protein>
<evidence type="ECO:0000313" key="3">
    <source>
        <dbReference type="Proteomes" id="UP000823786"/>
    </source>
</evidence>
<evidence type="ECO:0000313" key="2">
    <source>
        <dbReference type="EMBL" id="MBP1862021.1"/>
    </source>
</evidence>
<dbReference type="CDD" id="cd03801">
    <property type="entry name" value="GT4_PimA-like"/>
    <property type="match status" value="1"/>
</dbReference>
<sequence>MCEFSLSAVERVEPALRAEGFVSAVLPLPSAGNATRRESDAAQNSRKNGENTIDRIVVINDLSIAKGGGTGLALLSVRLFRQLGIPVTYVCGDDGENPDLAALDVEILALGGEHILTGDRRRALVTGIHNADAKVMLERWIDAHDTVSTVYHVHGWSKIMSPAIFVALSRVAGRSLLHAHDFFLACPNGAFYNYPSQTPCECRPLGPRCMASRCDKRSYGQKLWRAGRSARLRSILLRKGASSRRVLLLHEKMAPAFERSGYPAEMLHTLRNPVIPYRKERICVENNSEFFFIGRLEPEKGIEDAVKAAAAAGVTLTIIGDGPLKERLSGYGENVQVLGWQSHSQIAEHVRRARALLMPTRYPEPFGLVAVEASQSGVPVILSDKAYLADEMAAAGIAIACDTSKSPIFAATLRHLAEMPRVDIQAMSERAFNRATQLATSPEEWRDALIDHYLNLLAGA</sequence>
<dbReference type="Gene3D" id="3.40.50.2000">
    <property type="entry name" value="Glycogen Phosphorylase B"/>
    <property type="match status" value="1"/>
</dbReference>
<dbReference type="SUPFAM" id="SSF53756">
    <property type="entry name" value="UDP-Glycosyltransferase/glycogen phosphorylase"/>
    <property type="match status" value="1"/>
</dbReference>
<comment type="caution">
    <text evidence="2">The sequence shown here is derived from an EMBL/GenBank/DDBJ whole genome shotgun (WGS) entry which is preliminary data.</text>
</comment>
<reference evidence="2 3" key="1">
    <citation type="submission" date="2021-03" db="EMBL/GenBank/DDBJ databases">
        <title>Genomic Encyclopedia of Type Strains, Phase IV (KMG-IV): sequencing the most valuable type-strain genomes for metagenomic binning, comparative biology and taxonomic classification.</title>
        <authorList>
            <person name="Goeker M."/>
        </authorList>
    </citation>
    <scope>NUCLEOTIDE SEQUENCE [LARGE SCALE GENOMIC DNA]</scope>
    <source>
        <strain evidence="2 3">DSM 26427</strain>
    </source>
</reference>
<keyword evidence="3" id="KW-1185">Reference proteome</keyword>
<gene>
    <name evidence="2" type="ORF">J2Z75_005552</name>
</gene>
<feature type="domain" description="Glycosyl transferase family 1" evidence="1">
    <location>
        <begin position="285"/>
        <end position="420"/>
    </location>
</feature>